<dbReference type="Proteomes" id="UP001204798">
    <property type="component" value="Unassembled WGS sequence"/>
</dbReference>
<evidence type="ECO:0000313" key="2">
    <source>
        <dbReference type="EMBL" id="MCS3920287.1"/>
    </source>
</evidence>
<keyword evidence="1" id="KW-0732">Signal</keyword>
<comment type="caution">
    <text evidence="2">The sequence shown here is derived from an EMBL/GenBank/DDBJ whole genome shotgun (WGS) entry which is preliminary data.</text>
</comment>
<feature type="chain" id="PRO_5045996034" evidence="1">
    <location>
        <begin position="27"/>
        <end position="136"/>
    </location>
</feature>
<dbReference type="RefSeq" id="WP_259098905.1">
    <property type="nucleotide sequence ID" value="NZ_CP130454.1"/>
</dbReference>
<reference evidence="2 3" key="1">
    <citation type="submission" date="2022-08" db="EMBL/GenBank/DDBJ databases">
        <title>Bacterial and archaeal communities from various locations to study Microbial Dark Matter (Phase II).</title>
        <authorList>
            <person name="Stepanauskas R."/>
        </authorList>
    </citation>
    <scope>NUCLEOTIDE SEQUENCE [LARGE SCALE GENOMIC DNA]</scope>
    <source>
        <strain evidence="2 3">PD1</strain>
    </source>
</reference>
<evidence type="ECO:0000313" key="3">
    <source>
        <dbReference type="Proteomes" id="UP001204798"/>
    </source>
</evidence>
<dbReference type="EMBL" id="JANUCP010000005">
    <property type="protein sequence ID" value="MCS3920287.1"/>
    <property type="molecule type" value="Genomic_DNA"/>
</dbReference>
<gene>
    <name evidence="2" type="ORF">M2350_002716</name>
</gene>
<keyword evidence="3" id="KW-1185">Reference proteome</keyword>
<name>A0ABT2EQP8_9BACT</name>
<organism evidence="2 3">
    <name type="scientific">Candidatus Fervidibacter sacchari</name>
    <dbReference type="NCBI Taxonomy" id="1448929"/>
    <lineage>
        <taxon>Bacteria</taxon>
        <taxon>Candidatus Fervidibacterota</taxon>
        <taxon>Candidatus Fervidibacter</taxon>
    </lineage>
</organism>
<accession>A0ABT2EQP8</accession>
<dbReference type="PROSITE" id="PS51257">
    <property type="entry name" value="PROKAR_LIPOPROTEIN"/>
    <property type="match status" value="1"/>
</dbReference>
<sequence length="136" mass="14538">MLKRTLTLVSLTITLGTLLLAFGCSGANSTAPTTDGQSRFWMGSSSGSVTLRSSSPVTAEVSDPEGLWTITVQTPDAYGVRFTLVAGRDFPNGSTKVDVPLPKFGEAPYHTISIVNRAWKSGVWAIYSNGNVVRLR</sequence>
<evidence type="ECO:0000256" key="1">
    <source>
        <dbReference type="SAM" id="SignalP"/>
    </source>
</evidence>
<feature type="signal peptide" evidence="1">
    <location>
        <begin position="1"/>
        <end position="26"/>
    </location>
</feature>
<protein>
    <submittedName>
        <fullName evidence="2">Uncharacterized protein</fullName>
    </submittedName>
</protein>
<proteinExistence type="predicted"/>